<comment type="caution">
    <text evidence="4">The sequence shown here is derived from an EMBL/GenBank/DDBJ whole genome shotgun (WGS) entry which is preliminary data.</text>
</comment>
<dbReference type="AlphaFoldDB" id="A0A372LYX3"/>
<gene>
    <name evidence="4" type="ORF">DY218_27730</name>
</gene>
<evidence type="ECO:0000313" key="5">
    <source>
        <dbReference type="Proteomes" id="UP000263094"/>
    </source>
</evidence>
<feature type="non-terminal residue" evidence="4">
    <location>
        <position position="1"/>
    </location>
</feature>
<feature type="compositionally biased region" description="Basic and acidic residues" evidence="2">
    <location>
        <begin position="36"/>
        <end position="47"/>
    </location>
</feature>
<feature type="region of interest" description="Disordered" evidence="2">
    <location>
        <begin position="36"/>
        <end position="72"/>
    </location>
</feature>
<dbReference type="EMBL" id="QUAK01000198">
    <property type="protein sequence ID" value="RFU83455.1"/>
    <property type="molecule type" value="Genomic_DNA"/>
</dbReference>
<feature type="domain" description="Phosphoesterase HXTX" evidence="3">
    <location>
        <begin position="22"/>
        <end position="106"/>
    </location>
</feature>
<dbReference type="InterPro" id="IPR014051">
    <property type="entry name" value="Phosphoesterase_HXTX"/>
</dbReference>
<dbReference type="Proteomes" id="UP000263094">
    <property type="component" value="Unassembled WGS sequence"/>
</dbReference>
<sequence length="125" mass="13260">LALRGGGRFGDRALWAGVSGDRATLRRLAERARAAGRKAGIDREDPHGFTPHLTLARAGRRPGGEPAAGPAPALAPFVEALRAFEGSEWTVSQLSLVLSRLPRSGVPGERPRYEEVGRWALGADG</sequence>
<dbReference type="PANTHER" id="PTHR35561">
    <property type="entry name" value="RNA 2',3'-CYCLIC PHOSPHODIESTERASE"/>
    <property type="match status" value="1"/>
</dbReference>
<keyword evidence="1" id="KW-0378">Hydrolase</keyword>
<evidence type="ECO:0000259" key="3">
    <source>
        <dbReference type="Pfam" id="PF02834"/>
    </source>
</evidence>
<keyword evidence="5" id="KW-1185">Reference proteome</keyword>
<dbReference type="GO" id="GO:0004113">
    <property type="term" value="F:2',3'-cyclic-nucleotide 3'-phosphodiesterase activity"/>
    <property type="evidence" value="ECO:0007669"/>
    <property type="project" value="InterPro"/>
</dbReference>
<proteinExistence type="predicted"/>
<dbReference type="RefSeq" id="WP_199566872.1">
    <property type="nucleotide sequence ID" value="NZ_QUAK01000198.1"/>
</dbReference>
<dbReference type="InterPro" id="IPR009097">
    <property type="entry name" value="Cyclic_Pdiesterase"/>
</dbReference>
<dbReference type="SUPFAM" id="SSF55144">
    <property type="entry name" value="LigT-like"/>
    <property type="match status" value="1"/>
</dbReference>
<evidence type="ECO:0000256" key="1">
    <source>
        <dbReference type="ARBA" id="ARBA00022801"/>
    </source>
</evidence>
<organism evidence="4 5">
    <name type="scientific">Streptomyces triticagri</name>
    <dbReference type="NCBI Taxonomy" id="2293568"/>
    <lineage>
        <taxon>Bacteria</taxon>
        <taxon>Bacillati</taxon>
        <taxon>Actinomycetota</taxon>
        <taxon>Actinomycetes</taxon>
        <taxon>Kitasatosporales</taxon>
        <taxon>Streptomycetaceae</taxon>
        <taxon>Streptomyces</taxon>
    </lineage>
</organism>
<name>A0A372LYX3_9ACTN</name>
<reference evidence="4 5" key="1">
    <citation type="submission" date="2018-08" db="EMBL/GenBank/DDBJ databases">
        <title>Isolation, diversity and antifungal activity of Actinobacteria from wheat.</title>
        <authorList>
            <person name="Han C."/>
        </authorList>
    </citation>
    <scope>NUCLEOTIDE SEQUENCE [LARGE SCALE GENOMIC DNA]</scope>
    <source>
        <strain evidence="4 5">NEAU-YY421</strain>
    </source>
</reference>
<protein>
    <submittedName>
        <fullName evidence="4">RNA 2',3'-cyclic phosphodiesterase</fullName>
    </submittedName>
</protein>
<dbReference type="InterPro" id="IPR004175">
    <property type="entry name" value="RNA_CPDase"/>
</dbReference>
<dbReference type="Gene3D" id="3.90.1140.10">
    <property type="entry name" value="Cyclic phosphodiesterase"/>
    <property type="match status" value="1"/>
</dbReference>
<dbReference type="Pfam" id="PF02834">
    <property type="entry name" value="LigT_PEase"/>
    <property type="match status" value="1"/>
</dbReference>
<evidence type="ECO:0000256" key="2">
    <source>
        <dbReference type="SAM" id="MobiDB-lite"/>
    </source>
</evidence>
<evidence type="ECO:0000313" key="4">
    <source>
        <dbReference type="EMBL" id="RFU83455.1"/>
    </source>
</evidence>
<accession>A0A372LYX3</accession>
<dbReference type="PANTHER" id="PTHR35561:SF1">
    <property type="entry name" value="RNA 2',3'-CYCLIC PHOSPHODIESTERASE"/>
    <property type="match status" value="1"/>
</dbReference>
<dbReference type="GO" id="GO:0008664">
    <property type="term" value="F:RNA 2',3'-cyclic 3'-phosphodiesterase activity"/>
    <property type="evidence" value="ECO:0007669"/>
    <property type="project" value="InterPro"/>
</dbReference>